<dbReference type="EMBL" id="MU004189">
    <property type="protein sequence ID" value="KAF2495701.1"/>
    <property type="molecule type" value="Genomic_DNA"/>
</dbReference>
<sequence length="207" mass="22234">MLLCHITSFLACAGLVASASTLERRVDDSSHTFSLYAYGKNITPGLPLFYGDGKAYIGTSTPSWVSEGVNITRKPFLHFKLLPFWIYLIPPVTSTDDDTTFVAAPASTSTNWTTTPMMYINTSSDAFQPIGFTSTNSSLSDGQVSSGFGLYGGWAMHLADDGTVEMSFYAVETNVTDVYEVMWNAATATPTTGTAIALRTMAPAVVT</sequence>
<accession>A0A6A6QTG8</accession>
<evidence type="ECO:0000313" key="3">
    <source>
        <dbReference type="Proteomes" id="UP000799750"/>
    </source>
</evidence>
<feature type="signal peptide" evidence="1">
    <location>
        <begin position="1"/>
        <end position="18"/>
    </location>
</feature>
<reference evidence="2" key="1">
    <citation type="journal article" date="2020" name="Stud. Mycol.">
        <title>101 Dothideomycetes genomes: a test case for predicting lifestyles and emergence of pathogens.</title>
        <authorList>
            <person name="Haridas S."/>
            <person name="Albert R."/>
            <person name="Binder M."/>
            <person name="Bloem J."/>
            <person name="Labutti K."/>
            <person name="Salamov A."/>
            <person name="Andreopoulos B."/>
            <person name="Baker S."/>
            <person name="Barry K."/>
            <person name="Bills G."/>
            <person name="Bluhm B."/>
            <person name="Cannon C."/>
            <person name="Castanera R."/>
            <person name="Culley D."/>
            <person name="Daum C."/>
            <person name="Ezra D."/>
            <person name="Gonzalez J."/>
            <person name="Henrissat B."/>
            <person name="Kuo A."/>
            <person name="Liang C."/>
            <person name="Lipzen A."/>
            <person name="Lutzoni F."/>
            <person name="Magnuson J."/>
            <person name="Mondo S."/>
            <person name="Nolan M."/>
            <person name="Ohm R."/>
            <person name="Pangilinan J."/>
            <person name="Park H.-J."/>
            <person name="Ramirez L."/>
            <person name="Alfaro M."/>
            <person name="Sun H."/>
            <person name="Tritt A."/>
            <person name="Yoshinaga Y."/>
            <person name="Zwiers L.-H."/>
            <person name="Turgeon B."/>
            <person name="Goodwin S."/>
            <person name="Spatafora J."/>
            <person name="Crous P."/>
            <person name="Grigoriev I."/>
        </authorList>
    </citation>
    <scope>NUCLEOTIDE SEQUENCE</scope>
    <source>
        <strain evidence="2">CBS 269.34</strain>
    </source>
</reference>
<feature type="chain" id="PRO_5025674522" evidence="1">
    <location>
        <begin position="19"/>
        <end position="207"/>
    </location>
</feature>
<keyword evidence="3" id="KW-1185">Reference proteome</keyword>
<organism evidence="2 3">
    <name type="scientific">Lophium mytilinum</name>
    <dbReference type="NCBI Taxonomy" id="390894"/>
    <lineage>
        <taxon>Eukaryota</taxon>
        <taxon>Fungi</taxon>
        <taxon>Dikarya</taxon>
        <taxon>Ascomycota</taxon>
        <taxon>Pezizomycotina</taxon>
        <taxon>Dothideomycetes</taxon>
        <taxon>Pleosporomycetidae</taxon>
        <taxon>Mytilinidiales</taxon>
        <taxon>Mytilinidiaceae</taxon>
        <taxon>Lophium</taxon>
    </lineage>
</organism>
<dbReference type="AlphaFoldDB" id="A0A6A6QTG8"/>
<evidence type="ECO:0000256" key="1">
    <source>
        <dbReference type="SAM" id="SignalP"/>
    </source>
</evidence>
<dbReference type="Proteomes" id="UP000799750">
    <property type="component" value="Unassembled WGS sequence"/>
</dbReference>
<evidence type="ECO:0000313" key="2">
    <source>
        <dbReference type="EMBL" id="KAF2495701.1"/>
    </source>
</evidence>
<protein>
    <submittedName>
        <fullName evidence="2">Uncharacterized protein</fullName>
    </submittedName>
</protein>
<proteinExistence type="predicted"/>
<gene>
    <name evidence="2" type="ORF">BU16DRAFT_510716</name>
</gene>
<keyword evidence="1" id="KW-0732">Signal</keyword>
<name>A0A6A6QTG8_9PEZI</name>
<dbReference type="OrthoDB" id="5230873at2759"/>